<accession>A0A0A2WK93</accession>
<dbReference type="PATRIC" id="fig|1300345.3.peg.461"/>
<dbReference type="EMBL" id="JRKJ01000002">
    <property type="protein sequence ID" value="KGQ20611.1"/>
    <property type="molecule type" value="Genomic_DNA"/>
</dbReference>
<proteinExistence type="predicted"/>
<feature type="transmembrane region" description="Helical" evidence="1">
    <location>
        <begin position="28"/>
        <end position="47"/>
    </location>
</feature>
<sequence length="246" mass="26579">MVLAMLVGACIGVSVVVMFHRDRFAWPASVPAAVVPMCAVIAIAALWKWRRLDIDIGLAVDSAIEALSRSSKFEASIRKSWVIGTVVSVLLMVAIVLVPTRDPNSAKQVVGGAVLFAIPCGMLVFGYLFKSGPTLVIDAHGLRHAAFGRIPWVSIVGLKYVETASGGYKVRRLLIAIASPHRFARQLPWLMRFVRPSLASAATPFGELQVWLDALDEPHEVIVAAAHEFRERAALIAMDADAPTSS</sequence>
<keyword evidence="1" id="KW-0812">Transmembrane</keyword>
<evidence type="ECO:0000256" key="1">
    <source>
        <dbReference type="SAM" id="Phobius"/>
    </source>
</evidence>
<dbReference type="AlphaFoldDB" id="A0A0A2WK93"/>
<keyword evidence="3" id="KW-1185">Reference proteome</keyword>
<reference evidence="2 3" key="1">
    <citation type="submission" date="2014-09" db="EMBL/GenBank/DDBJ databases">
        <title>Genome sequences of Lysobacter dokdonensis DS-58.</title>
        <authorList>
            <person name="Kim J.F."/>
            <person name="Kwak M.-J."/>
        </authorList>
    </citation>
    <scope>NUCLEOTIDE SEQUENCE [LARGE SCALE GENOMIC DNA]</scope>
    <source>
        <strain evidence="2 3">DS-58</strain>
    </source>
</reference>
<organism evidence="2 3">
    <name type="scientific">Lysobacter dokdonensis DS-58</name>
    <dbReference type="NCBI Taxonomy" id="1300345"/>
    <lineage>
        <taxon>Bacteria</taxon>
        <taxon>Pseudomonadati</taxon>
        <taxon>Pseudomonadota</taxon>
        <taxon>Gammaproteobacteria</taxon>
        <taxon>Lysobacterales</taxon>
        <taxon>Lysobacteraceae</taxon>
        <taxon>Noviluteimonas</taxon>
    </lineage>
</organism>
<gene>
    <name evidence="2" type="ORF">LF41_1148</name>
</gene>
<evidence type="ECO:0000313" key="2">
    <source>
        <dbReference type="EMBL" id="KGQ20611.1"/>
    </source>
</evidence>
<evidence type="ECO:0000313" key="3">
    <source>
        <dbReference type="Proteomes" id="UP000030518"/>
    </source>
</evidence>
<feature type="transmembrane region" description="Helical" evidence="1">
    <location>
        <begin position="110"/>
        <end position="129"/>
    </location>
</feature>
<keyword evidence="1" id="KW-1133">Transmembrane helix</keyword>
<protein>
    <submittedName>
        <fullName evidence="2">Uncharacterized protein</fullName>
    </submittedName>
</protein>
<dbReference type="Proteomes" id="UP000030518">
    <property type="component" value="Unassembled WGS sequence"/>
</dbReference>
<keyword evidence="1" id="KW-0472">Membrane</keyword>
<name>A0A0A2WK93_9GAMM</name>
<feature type="transmembrane region" description="Helical" evidence="1">
    <location>
        <begin position="80"/>
        <end position="98"/>
    </location>
</feature>
<comment type="caution">
    <text evidence="2">The sequence shown here is derived from an EMBL/GenBank/DDBJ whole genome shotgun (WGS) entry which is preliminary data.</text>
</comment>